<proteinExistence type="predicted"/>
<dbReference type="Proteomes" id="UP000504610">
    <property type="component" value="Unplaced"/>
</dbReference>
<name>A0A6J0KP28_RAPSA</name>
<dbReference type="AlphaFoldDB" id="A0A6J0KP28"/>
<dbReference type="Pfam" id="PF25210">
    <property type="entry name" value="Kelch_FKB95"/>
    <property type="match status" value="1"/>
</dbReference>
<reference evidence="3" key="1">
    <citation type="submission" date="2025-08" db="UniProtKB">
        <authorList>
            <consortium name="RefSeq"/>
        </authorList>
    </citation>
    <scope>IDENTIFICATION</scope>
    <source>
        <tissue evidence="3">Leaf</tissue>
    </source>
</reference>
<dbReference type="PANTHER" id="PTHR24414">
    <property type="entry name" value="F-BOX/KELCH-REPEAT PROTEIN SKIP4"/>
    <property type="match status" value="1"/>
</dbReference>
<dbReference type="KEGG" id="rsz:108821100"/>
<evidence type="ECO:0000313" key="2">
    <source>
        <dbReference type="Proteomes" id="UP000504610"/>
    </source>
</evidence>
<dbReference type="Gene3D" id="2.120.10.80">
    <property type="entry name" value="Kelch-type beta propeller"/>
    <property type="match status" value="1"/>
</dbReference>
<dbReference type="InterPro" id="IPR057499">
    <property type="entry name" value="Kelch_FKB95"/>
</dbReference>
<dbReference type="CDD" id="cd22152">
    <property type="entry name" value="F-box_AtAFR-like"/>
    <property type="match status" value="1"/>
</dbReference>
<dbReference type="InterPro" id="IPR036047">
    <property type="entry name" value="F-box-like_dom_sf"/>
</dbReference>
<dbReference type="InterPro" id="IPR050354">
    <property type="entry name" value="F-box/kelch-repeat_ARATH"/>
</dbReference>
<dbReference type="InterPro" id="IPR001810">
    <property type="entry name" value="F-box_dom"/>
</dbReference>
<dbReference type="PROSITE" id="PS50181">
    <property type="entry name" value="FBOX"/>
    <property type="match status" value="1"/>
</dbReference>
<dbReference type="OrthoDB" id="45365at2759"/>
<gene>
    <name evidence="3" type="primary">LOC108821100</name>
</gene>
<accession>A0A6J0KP28</accession>
<feature type="domain" description="F-box" evidence="1">
    <location>
        <begin position="10"/>
        <end position="56"/>
    </location>
</feature>
<dbReference type="RefSeq" id="XP_018449650.1">
    <property type="nucleotide sequence ID" value="XM_018594148.2"/>
</dbReference>
<sequence length="371" mass="41728">MEQSPEQSPSPLFPSLPDDVTVDIVARVPISRYPTLSLVSRTFRKLIASPKLYKRRSHLGVTEHRVYALLRGPSNGQPRFHILHRKPNSTNRLVVVGSLPPMSPHGTFVPVGSKTYVFNSLDALSVDCASHTLQPILDMPQRMIRKLGSAVDGKVYLIGDSFCSFSDEDGTSWEAWRKAVMVFDTETRTWGAVRIKHGLPYGALWSEAVVLGDKICLGSYRYQHAFDYEPRENKWELNEALRAKDWGEGACVIDDVLYYHDQRLDWGEVAPETALMAFDPKQSRWSAVKGLEEFLAVETYKSIRSNLVKCGEKKLALFFTKRRDGNDVICCAEIGLERRQDGGEIWGKVLSCDVVFEDGLLSIVKCVSVTV</sequence>
<protein>
    <submittedName>
        <fullName evidence="3">F-box/kelch-repeat protein At4g38940-like</fullName>
    </submittedName>
</protein>
<dbReference type="Pfam" id="PF00646">
    <property type="entry name" value="F-box"/>
    <property type="match status" value="1"/>
</dbReference>
<dbReference type="GeneID" id="108821100"/>
<dbReference type="SUPFAM" id="SSF117281">
    <property type="entry name" value="Kelch motif"/>
    <property type="match status" value="1"/>
</dbReference>
<organism evidence="2 3">
    <name type="scientific">Raphanus sativus</name>
    <name type="common">Radish</name>
    <name type="synonym">Raphanus raphanistrum var. sativus</name>
    <dbReference type="NCBI Taxonomy" id="3726"/>
    <lineage>
        <taxon>Eukaryota</taxon>
        <taxon>Viridiplantae</taxon>
        <taxon>Streptophyta</taxon>
        <taxon>Embryophyta</taxon>
        <taxon>Tracheophyta</taxon>
        <taxon>Spermatophyta</taxon>
        <taxon>Magnoliopsida</taxon>
        <taxon>eudicotyledons</taxon>
        <taxon>Gunneridae</taxon>
        <taxon>Pentapetalae</taxon>
        <taxon>rosids</taxon>
        <taxon>malvids</taxon>
        <taxon>Brassicales</taxon>
        <taxon>Brassicaceae</taxon>
        <taxon>Brassiceae</taxon>
        <taxon>Raphanus</taxon>
    </lineage>
</organism>
<keyword evidence="2" id="KW-1185">Reference proteome</keyword>
<dbReference type="SMART" id="SM00256">
    <property type="entry name" value="FBOX"/>
    <property type="match status" value="1"/>
</dbReference>
<dbReference type="PANTHER" id="PTHR24414:SF134">
    <property type="entry name" value="F-BOX DOMAIN-CONTAINING PROTEIN"/>
    <property type="match status" value="1"/>
</dbReference>
<evidence type="ECO:0000259" key="1">
    <source>
        <dbReference type="PROSITE" id="PS50181"/>
    </source>
</evidence>
<evidence type="ECO:0000313" key="3">
    <source>
        <dbReference type="RefSeq" id="XP_018449650.1"/>
    </source>
</evidence>
<dbReference type="SUPFAM" id="SSF81383">
    <property type="entry name" value="F-box domain"/>
    <property type="match status" value="1"/>
</dbReference>
<dbReference type="InterPro" id="IPR015915">
    <property type="entry name" value="Kelch-typ_b-propeller"/>
</dbReference>